<sequence>MNEPDTATARRHDDVERAHLVDPADRTYRIGRWSPDDDLRDLVRRYWVPTWSVPAGQEAEQRVLQHPACLLVVADSYARLYGVTPGLSTTTLRGTGWAVGVMLRPAAGALLLGGPLTAWAGRHAPLVDALAATAPRPELEACVADVRATMTPDPTDPVHQHAATDLVGDLLRRWLPVDDEGLLVNAVVATVEDDPGIVRVAQLCERFGTAERTLQRLVRRRLGITPRWLVQRRRLHEAAGALRERTTTLADVAARLGYADEAHLSRDFRRVTGMTPGAFSARFGGRT</sequence>
<dbReference type="InterPro" id="IPR018062">
    <property type="entry name" value="HTH_AraC-typ_CS"/>
</dbReference>
<dbReference type="Pfam" id="PF20240">
    <property type="entry name" value="DUF6597"/>
    <property type="match status" value="1"/>
</dbReference>
<dbReference type="InterPro" id="IPR018060">
    <property type="entry name" value="HTH_AraC"/>
</dbReference>
<keyword evidence="8" id="KW-1185">Reference proteome</keyword>
<keyword evidence="2 6" id="KW-0238">DNA-binding</keyword>
<evidence type="ECO:0000256" key="3">
    <source>
        <dbReference type="ARBA" id="ARBA00023163"/>
    </source>
</evidence>
<proteinExistence type="predicted"/>
<dbReference type="RefSeq" id="WP_140458093.1">
    <property type="nucleotide sequence ID" value="NZ_BAABFI010000001.1"/>
</dbReference>
<dbReference type="GO" id="GO:0043565">
    <property type="term" value="F:sequence-specific DNA binding"/>
    <property type="evidence" value="ECO:0007669"/>
    <property type="project" value="InterPro"/>
</dbReference>
<dbReference type="Gene3D" id="1.10.10.60">
    <property type="entry name" value="Homeodomain-like"/>
    <property type="match status" value="1"/>
</dbReference>
<dbReference type="SUPFAM" id="SSF46689">
    <property type="entry name" value="Homeodomain-like"/>
    <property type="match status" value="1"/>
</dbReference>
<reference evidence="5 8" key="2">
    <citation type="submission" date="2021-01" db="EMBL/GenBank/DDBJ databases">
        <title>Whole genome shotgun sequence of Cellulomonas oligotrophica NBRC 109435.</title>
        <authorList>
            <person name="Komaki H."/>
            <person name="Tamura T."/>
        </authorList>
    </citation>
    <scope>NUCLEOTIDE SEQUENCE [LARGE SCALE GENOMIC DNA]</scope>
    <source>
        <strain evidence="5 8">NBRC 109435</strain>
    </source>
</reference>
<organism evidence="6 7">
    <name type="scientific">Cellulomonas oligotrophica</name>
    <dbReference type="NCBI Taxonomy" id="931536"/>
    <lineage>
        <taxon>Bacteria</taxon>
        <taxon>Bacillati</taxon>
        <taxon>Actinomycetota</taxon>
        <taxon>Actinomycetes</taxon>
        <taxon>Micrococcales</taxon>
        <taxon>Cellulomonadaceae</taxon>
        <taxon>Cellulomonas</taxon>
    </lineage>
</organism>
<dbReference type="EMBL" id="JACCBK010000001">
    <property type="protein sequence ID" value="NYD86478.1"/>
    <property type="molecule type" value="Genomic_DNA"/>
</dbReference>
<dbReference type="PROSITE" id="PS01124">
    <property type="entry name" value="HTH_ARAC_FAMILY_2"/>
    <property type="match status" value="1"/>
</dbReference>
<keyword evidence="3" id="KW-0804">Transcription</keyword>
<evidence type="ECO:0000313" key="5">
    <source>
        <dbReference type="EMBL" id="GIG32631.1"/>
    </source>
</evidence>
<dbReference type="Proteomes" id="UP000577956">
    <property type="component" value="Unassembled WGS sequence"/>
</dbReference>
<evidence type="ECO:0000313" key="6">
    <source>
        <dbReference type="EMBL" id="NYD86478.1"/>
    </source>
</evidence>
<evidence type="ECO:0000313" key="8">
    <source>
        <dbReference type="Proteomes" id="UP000618382"/>
    </source>
</evidence>
<comment type="caution">
    <text evidence="6">The sequence shown here is derived from an EMBL/GenBank/DDBJ whole genome shotgun (WGS) entry which is preliminary data.</text>
</comment>
<evidence type="ECO:0000259" key="4">
    <source>
        <dbReference type="PROSITE" id="PS01124"/>
    </source>
</evidence>
<reference evidence="6 7" key="1">
    <citation type="submission" date="2020-07" db="EMBL/GenBank/DDBJ databases">
        <title>Sequencing the genomes of 1000 actinobacteria strains.</title>
        <authorList>
            <person name="Klenk H.-P."/>
        </authorList>
    </citation>
    <scope>NUCLEOTIDE SEQUENCE [LARGE SCALE GENOMIC DNA]</scope>
    <source>
        <strain evidence="6 7">DSM 24482</strain>
    </source>
</reference>
<dbReference type="GO" id="GO:0003700">
    <property type="term" value="F:DNA-binding transcription factor activity"/>
    <property type="evidence" value="ECO:0007669"/>
    <property type="project" value="InterPro"/>
</dbReference>
<dbReference type="EMBL" id="BONN01000004">
    <property type="protein sequence ID" value="GIG32631.1"/>
    <property type="molecule type" value="Genomic_DNA"/>
</dbReference>
<evidence type="ECO:0000313" key="7">
    <source>
        <dbReference type="Proteomes" id="UP000577956"/>
    </source>
</evidence>
<name>A0A7Y9JX96_9CELL</name>
<dbReference type="InterPro" id="IPR009057">
    <property type="entry name" value="Homeodomain-like_sf"/>
</dbReference>
<dbReference type="InterPro" id="IPR046532">
    <property type="entry name" value="DUF6597"/>
</dbReference>
<evidence type="ECO:0000256" key="2">
    <source>
        <dbReference type="ARBA" id="ARBA00023125"/>
    </source>
</evidence>
<dbReference type="PROSITE" id="PS00041">
    <property type="entry name" value="HTH_ARAC_FAMILY_1"/>
    <property type="match status" value="1"/>
</dbReference>
<dbReference type="PANTHER" id="PTHR46796">
    <property type="entry name" value="HTH-TYPE TRANSCRIPTIONAL ACTIVATOR RHAS-RELATED"/>
    <property type="match status" value="1"/>
</dbReference>
<accession>A0A7Y9JX96</accession>
<evidence type="ECO:0000256" key="1">
    <source>
        <dbReference type="ARBA" id="ARBA00023015"/>
    </source>
</evidence>
<dbReference type="InterPro" id="IPR050204">
    <property type="entry name" value="AraC_XylS_family_regulators"/>
</dbReference>
<protein>
    <submittedName>
        <fullName evidence="5">AraC family transcriptional regulator</fullName>
    </submittedName>
    <submittedName>
        <fullName evidence="6">AraC-like DNA-binding protein</fullName>
    </submittedName>
</protein>
<dbReference type="SMART" id="SM00342">
    <property type="entry name" value="HTH_ARAC"/>
    <property type="match status" value="1"/>
</dbReference>
<feature type="domain" description="HTH araC/xylS-type" evidence="4">
    <location>
        <begin position="185"/>
        <end position="282"/>
    </location>
</feature>
<dbReference type="Pfam" id="PF12833">
    <property type="entry name" value="HTH_18"/>
    <property type="match status" value="1"/>
</dbReference>
<dbReference type="PANTHER" id="PTHR46796:SF15">
    <property type="entry name" value="BLL1074 PROTEIN"/>
    <property type="match status" value="1"/>
</dbReference>
<keyword evidence="1" id="KW-0805">Transcription regulation</keyword>
<dbReference type="Proteomes" id="UP000618382">
    <property type="component" value="Unassembled WGS sequence"/>
</dbReference>
<dbReference type="AlphaFoldDB" id="A0A7Y9JX96"/>
<gene>
    <name evidence="6" type="ORF">BKA21_002027</name>
    <name evidence="5" type="ORF">Col01nite_17900</name>
</gene>